<dbReference type="PROSITE" id="PS00109">
    <property type="entry name" value="PROTEIN_KINASE_TYR"/>
    <property type="match status" value="1"/>
</dbReference>
<dbReference type="InterPro" id="IPR017441">
    <property type="entry name" value="Protein_kinase_ATP_BS"/>
</dbReference>
<gene>
    <name evidence="27" type="ORF">EJB05_48819</name>
</gene>
<evidence type="ECO:0000256" key="20">
    <source>
        <dbReference type="ARBA" id="ARBA00047899"/>
    </source>
</evidence>
<feature type="binding site" evidence="23">
    <location>
        <position position="1268"/>
    </location>
    <ligand>
        <name>ATP</name>
        <dbReference type="ChEBI" id="CHEBI:30616"/>
    </ligand>
</feature>
<evidence type="ECO:0000256" key="7">
    <source>
        <dbReference type="ARBA" id="ARBA00022553"/>
    </source>
</evidence>
<evidence type="ECO:0000256" key="6">
    <source>
        <dbReference type="ARBA" id="ARBA00022527"/>
    </source>
</evidence>
<dbReference type="OrthoDB" id="595010at2759"/>
<dbReference type="InterPro" id="IPR032675">
    <property type="entry name" value="LRR_dom_sf"/>
</dbReference>
<feature type="signal peptide" evidence="25">
    <location>
        <begin position="1"/>
        <end position="27"/>
    </location>
</feature>
<feature type="non-terminal residue" evidence="27">
    <location>
        <position position="1"/>
    </location>
</feature>
<dbReference type="GO" id="GO:0008353">
    <property type="term" value="F:RNA polymerase II CTD heptapeptide repeat kinase activity"/>
    <property type="evidence" value="ECO:0007669"/>
    <property type="project" value="UniProtKB-EC"/>
</dbReference>
<evidence type="ECO:0000256" key="16">
    <source>
        <dbReference type="ARBA" id="ARBA00022989"/>
    </source>
</evidence>
<sequence length="1535" mass="170236">MATSRAQCASAILAHTMSLLRPLLVLALLVATEGAQHRCVSLKSQAAALHRWKSTMKGNGTTLLSSWMPNTHPCNWTGIRCSNARCHLAPRALSISGVSLQGIGLVGRLETLDFLSLPDIISLDISNNTGLSGPIPPTIGSLQMLSNLNLSGGHLNGSIPLTIGELRRLAILDLSNNSLQGHLPISLGNLYQLSVLRLKNNMFSGYIPWQLGSLQNMTVLELDNNNISGHIPASFGNLTKLTMLSLSLNQISGHIPSELAHIQGLQRLSLHHNKLTGIIPRSFRNLVMLKDLYLNDNFLAGLIPGELGLLFRLLHLDISTNNLTGTIPPSIGNITRLSYLALATNKLTGSIPQEIGSLRQLVSLDVGRNLLTGIIPSTIANLTGLQILNLEANSIGGTIFDKVEHLFSLQVLNIEHNEFIGSIPYSIRNLSSLGELNLGYNNFTGAIPPSVGDLSLLYFLSFASNQLHGTIPPKLGNLKNLEYLWIYKTRVSGSVPESFGNLKSLIDMRLFDNDLSGPLPRGLANLASLEIASFSQNRFTGHLPELCKGKTLRRLNCWRNKFNGSVPESIRNCTSLEFISFSDNQLEGDLSQNFGTYPHLTVLDLSRNNFYGHLSQNWGSSQNLEVMWMPRNKISGTIPVEFSNLINLEELLLYSNNLSGEIPPGIGKMGKVYWLDLGFNQLSGMIPSQIGDLNNLVKLDLSNNHLRGTIPNELAGCQKLRLVKLNGNNLTGNVPGVIGRMVNLQSLLDLSMNNLNGTIPPELGNLNMLEFLNLSRNQFSGRIPSSVTRMKSLSILDVSHNSLEGPVPEGMHNSSMSWFIDNKGLCGEYYGLPPCYSPPSHKDGKKQRNLILAIGILLLVGVLSLITLFFIRQKKHKDTTARSDRDVFSIWNFDGRLAFEDIINVTENFDEKHCVGAGGSGSVYKAQLQNGRVFAVKKLHTTGELVNDATFHHEIEVLMKIRHRNIVKLYGFCSHGRFKFFIYDYVDRGSLTTVLCHDELSNEFCWQRRISTISDVARAIYYLHHECDPPIIHRDITSGNVLLDADFKAFVTDFGTARIIKPDSSNWTELAGTYGYMAPELSYKYVASEKCDVYSFGVVIMEVLSGKHPGDLIGNLASLDEQDLLLEEIMDKRPAAPTSDEEQYITRLITVAKCCVQASPKDRPTMDQLSVVNGPACEADSSPRRNRETTGPACLSKRRKLERLLASRRPPAMAGEEAPLGALNVAEYAPAGARTVDCYRRIRKIGEGTYGEVFEAVDIITGERAALKKIKLDDGKEGFPRQILREIKLLKKLDHENIIRLKEIVVSPGIAPVTGGSDDHIYRGDIYMVFEYMDHDLKKVLHHSIPSQVKIYMRQLLKGLHYCHINNVLHRDIKGANLLLSGGKLLKLADFGLARPFTREGRLTNHVITLWYRPPELLLGATNYAEAVDIWSVGCIFAEFLLKKPLFPGRTEQDQLSKIFELCGSPNEETWPGVSNLPLYKTMTIHPVTPTKRQLRDMLQNFDRHAVELIERMLILNPAQRISAQDALDAAYFIN</sequence>
<dbReference type="InterPro" id="IPR011009">
    <property type="entry name" value="Kinase-like_dom_sf"/>
</dbReference>
<evidence type="ECO:0000259" key="26">
    <source>
        <dbReference type="PROSITE" id="PS50011"/>
    </source>
</evidence>
<feature type="domain" description="Protein kinase" evidence="26">
    <location>
        <begin position="1239"/>
        <end position="1533"/>
    </location>
</feature>
<keyword evidence="6" id="KW-0723">Serine/threonine-protein kinase</keyword>
<comment type="catalytic activity">
    <reaction evidence="20">
        <text>L-threonyl-[protein] + ATP = O-phospho-L-threonyl-[protein] + ADP + H(+)</text>
        <dbReference type="Rhea" id="RHEA:46608"/>
        <dbReference type="Rhea" id="RHEA-COMP:11060"/>
        <dbReference type="Rhea" id="RHEA-COMP:11605"/>
        <dbReference type="ChEBI" id="CHEBI:15378"/>
        <dbReference type="ChEBI" id="CHEBI:30013"/>
        <dbReference type="ChEBI" id="CHEBI:30616"/>
        <dbReference type="ChEBI" id="CHEBI:61977"/>
        <dbReference type="ChEBI" id="CHEBI:456216"/>
        <dbReference type="EC" id="2.7.11.1"/>
    </reaction>
</comment>
<evidence type="ECO:0000256" key="14">
    <source>
        <dbReference type="ARBA" id="ARBA00022777"/>
    </source>
</evidence>
<dbReference type="InterPro" id="IPR051716">
    <property type="entry name" value="Plant_RL_S/T_kinase"/>
</dbReference>
<keyword evidence="7" id="KW-0597">Phosphoprotein</keyword>
<keyword evidence="12" id="KW-0677">Repeat</keyword>
<evidence type="ECO:0000313" key="27">
    <source>
        <dbReference type="EMBL" id="TVU05649.1"/>
    </source>
</evidence>
<keyword evidence="16 24" id="KW-1133">Transmembrane helix</keyword>
<dbReference type="Proteomes" id="UP000324897">
    <property type="component" value="Unassembled WGS sequence"/>
</dbReference>
<comment type="similarity">
    <text evidence="3">Belongs to the protein kinase superfamily. CMGC Ser/Thr protein kinase family. CDC2/CDKX subfamily.</text>
</comment>
<dbReference type="GO" id="GO:0009653">
    <property type="term" value="P:anatomical structure morphogenesis"/>
    <property type="evidence" value="ECO:0007669"/>
    <property type="project" value="UniProtKB-ARBA"/>
</dbReference>
<feature type="chain" id="PRO_5023809781" description="Protein kinase domain-containing protein" evidence="25">
    <location>
        <begin position="28"/>
        <end position="1535"/>
    </location>
</feature>
<dbReference type="GO" id="GO:0005524">
    <property type="term" value="F:ATP binding"/>
    <property type="evidence" value="ECO:0007669"/>
    <property type="project" value="UniProtKB-UniRule"/>
</dbReference>
<evidence type="ECO:0000313" key="28">
    <source>
        <dbReference type="Proteomes" id="UP000324897"/>
    </source>
</evidence>
<reference evidence="27 28" key="1">
    <citation type="journal article" date="2019" name="Sci. Rep.">
        <title>A high-quality genome of Eragrostis curvula grass provides insights into Poaceae evolution and supports new strategies to enhance forage quality.</title>
        <authorList>
            <person name="Carballo J."/>
            <person name="Santos B.A.C.M."/>
            <person name="Zappacosta D."/>
            <person name="Garbus I."/>
            <person name="Selva J.P."/>
            <person name="Gallo C.A."/>
            <person name="Diaz A."/>
            <person name="Albertini E."/>
            <person name="Caccamo M."/>
            <person name="Echenique V."/>
        </authorList>
    </citation>
    <scope>NUCLEOTIDE SEQUENCE [LARGE SCALE GENOMIC DNA]</scope>
    <source>
        <strain evidence="28">cv. Victoria</strain>
        <tissue evidence="27">Leaf</tissue>
    </source>
</reference>
<dbReference type="FunFam" id="3.80.10.10:FF:000400">
    <property type="entry name" value="Nuclear pore complex protein NUP107"/>
    <property type="match status" value="1"/>
</dbReference>
<comment type="similarity">
    <text evidence="4">Belongs to the protein kinase superfamily. Ser/Thr protein kinase family.</text>
</comment>
<keyword evidence="8" id="KW-0433">Leucine-rich repeat</keyword>
<dbReference type="Pfam" id="PF00560">
    <property type="entry name" value="LRR_1"/>
    <property type="match status" value="6"/>
</dbReference>
<keyword evidence="17 24" id="KW-0472">Membrane</keyword>
<evidence type="ECO:0000256" key="22">
    <source>
        <dbReference type="ARBA" id="ARBA00049280"/>
    </source>
</evidence>
<organism evidence="27 28">
    <name type="scientific">Eragrostis curvula</name>
    <name type="common">weeping love grass</name>
    <dbReference type="NCBI Taxonomy" id="38414"/>
    <lineage>
        <taxon>Eukaryota</taxon>
        <taxon>Viridiplantae</taxon>
        <taxon>Streptophyta</taxon>
        <taxon>Embryophyta</taxon>
        <taxon>Tracheophyta</taxon>
        <taxon>Spermatophyta</taxon>
        <taxon>Magnoliopsida</taxon>
        <taxon>Liliopsida</taxon>
        <taxon>Poales</taxon>
        <taxon>Poaceae</taxon>
        <taxon>PACMAD clade</taxon>
        <taxon>Chloridoideae</taxon>
        <taxon>Eragrostideae</taxon>
        <taxon>Eragrostidinae</taxon>
        <taxon>Eragrostis</taxon>
    </lineage>
</organism>
<evidence type="ECO:0000256" key="12">
    <source>
        <dbReference type="ARBA" id="ARBA00022737"/>
    </source>
</evidence>
<accession>A0A5J9T2R4</accession>
<keyword evidence="28" id="KW-1185">Reference proteome</keyword>
<evidence type="ECO:0000256" key="19">
    <source>
        <dbReference type="ARBA" id="ARBA00023180"/>
    </source>
</evidence>
<dbReference type="InterPro" id="IPR008266">
    <property type="entry name" value="Tyr_kinase_AS"/>
</dbReference>
<dbReference type="GO" id="GO:0099402">
    <property type="term" value="P:plant organ development"/>
    <property type="evidence" value="ECO:0007669"/>
    <property type="project" value="UniProtKB-ARBA"/>
</dbReference>
<dbReference type="Gene3D" id="3.80.10.10">
    <property type="entry name" value="Ribonuclease Inhibitor"/>
    <property type="match status" value="5"/>
</dbReference>
<evidence type="ECO:0000256" key="25">
    <source>
        <dbReference type="SAM" id="SignalP"/>
    </source>
</evidence>
<dbReference type="SMART" id="SM00220">
    <property type="entry name" value="S_TKc"/>
    <property type="match status" value="2"/>
</dbReference>
<dbReference type="PROSITE" id="PS00107">
    <property type="entry name" value="PROTEIN_KINASE_ATP"/>
    <property type="match status" value="2"/>
</dbReference>
<dbReference type="InterPro" id="IPR000719">
    <property type="entry name" value="Prot_kinase_dom"/>
</dbReference>
<dbReference type="FunFam" id="3.80.10.10:FF:000299">
    <property type="entry name" value="Piriformospora indica-insensitive protein 2"/>
    <property type="match status" value="1"/>
</dbReference>
<evidence type="ECO:0000256" key="21">
    <source>
        <dbReference type="ARBA" id="ARBA00048679"/>
    </source>
</evidence>
<dbReference type="EMBL" id="RWGY01000051">
    <property type="protein sequence ID" value="TVU05649.1"/>
    <property type="molecule type" value="Genomic_DNA"/>
</dbReference>
<protein>
    <recommendedName>
        <fullName evidence="26">Protein kinase domain-containing protein</fullName>
    </recommendedName>
</protein>
<evidence type="ECO:0000256" key="10">
    <source>
        <dbReference type="ARBA" id="ARBA00022692"/>
    </source>
</evidence>
<dbReference type="SUPFAM" id="SSF56112">
    <property type="entry name" value="Protein kinase-like (PK-like)"/>
    <property type="match status" value="2"/>
</dbReference>
<keyword evidence="11 25" id="KW-0732">Signal</keyword>
<evidence type="ECO:0000256" key="2">
    <source>
        <dbReference type="ARBA" id="ARBA00004479"/>
    </source>
</evidence>
<evidence type="ECO:0000256" key="23">
    <source>
        <dbReference type="PROSITE-ProRule" id="PRU10141"/>
    </source>
</evidence>
<feature type="transmembrane region" description="Helical" evidence="24">
    <location>
        <begin position="850"/>
        <end position="871"/>
    </location>
</feature>
<dbReference type="FunFam" id="1.10.510.10:FF:000415">
    <property type="entry name" value="CMGC/CDK/CRK7 protein kinase, variant"/>
    <property type="match status" value="1"/>
</dbReference>
<keyword evidence="14" id="KW-0418">Kinase</keyword>
<dbReference type="GO" id="GO:0005886">
    <property type="term" value="C:plasma membrane"/>
    <property type="evidence" value="ECO:0007669"/>
    <property type="project" value="UniProtKB-SubCell"/>
</dbReference>
<dbReference type="Pfam" id="PF08263">
    <property type="entry name" value="LRRNT_2"/>
    <property type="match status" value="1"/>
</dbReference>
<keyword evidence="18" id="KW-0675">Receptor</keyword>
<dbReference type="PANTHER" id="PTHR48053">
    <property type="entry name" value="LEUCINE RICH REPEAT FAMILY PROTEIN, EXPRESSED"/>
    <property type="match status" value="1"/>
</dbReference>
<evidence type="ECO:0000256" key="5">
    <source>
        <dbReference type="ARBA" id="ARBA00022475"/>
    </source>
</evidence>
<keyword evidence="19" id="KW-0325">Glycoprotein</keyword>
<dbReference type="InterPro" id="IPR013210">
    <property type="entry name" value="LRR_N_plant-typ"/>
</dbReference>
<dbReference type="Gene3D" id="1.10.510.10">
    <property type="entry name" value="Transferase(Phosphotransferase) domain 1"/>
    <property type="match status" value="2"/>
</dbReference>
<dbReference type="Gene3D" id="3.30.200.20">
    <property type="entry name" value="Phosphorylase Kinase, domain 1"/>
    <property type="match status" value="2"/>
</dbReference>
<dbReference type="FunFam" id="3.80.10.10:FF:000095">
    <property type="entry name" value="LRR receptor-like serine/threonine-protein kinase GSO1"/>
    <property type="match status" value="2"/>
</dbReference>
<keyword evidence="9" id="KW-0808">Transferase</keyword>
<keyword evidence="10 24" id="KW-0812">Transmembrane</keyword>
<dbReference type="Pfam" id="PF00069">
    <property type="entry name" value="Pkinase"/>
    <property type="match status" value="2"/>
</dbReference>
<evidence type="ECO:0000256" key="13">
    <source>
        <dbReference type="ARBA" id="ARBA00022741"/>
    </source>
</evidence>
<dbReference type="PROSITE" id="PS00108">
    <property type="entry name" value="PROTEIN_KINASE_ST"/>
    <property type="match status" value="1"/>
</dbReference>
<evidence type="ECO:0000256" key="24">
    <source>
        <dbReference type="SAM" id="Phobius"/>
    </source>
</evidence>
<evidence type="ECO:0000256" key="3">
    <source>
        <dbReference type="ARBA" id="ARBA00006485"/>
    </source>
</evidence>
<dbReference type="InterPro" id="IPR008271">
    <property type="entry name" value="Ser/Thr_kinase_AS"/>
</dbReference>
<dbReference type="InterPro" id="IPR003591">
    <property type="entry name" value="Leu-rich_rpt_typical-subtyp"/>
</dbReference>
<dbReference type="PANTHER" id="PTHR48053:SF50">
    <property type="entry name" value="PROTEIN KINASE DOMAIN-CONTAINING PROTEIN"/>
    <property type="match status" value="1"/>
</dbReference>
<dbReference type="SMART" id="SM00365">
    <property type="entry name" value="LRR_SD22"/>
    <property type="match status" value="6"/>
</dbReference>
<feature type="domain" description="Protein kinase" evidence="26">
    <location>
        <begin position="909"/>
        <end position="1177"/>
    </location>
</feature>
<dbReference type="SUPFAM" id="SSF52058">
    <property type="entry name" value="L domain-like"/>
    <property type="match status" value="4"/>
</dbReference>
<dbReference type="FunFam" id="3.30.200.20:FF:000662">
    <property type="entry name" value="Cyclin-dependent kinase C-3"/>
    <property type="match status" value="1"/>
</dbReference>
<dbReference type="Gramene" id="TVU05649">
    <property type="protein sequence ID" value="TVU05649"/>
    <property type="gene ID" value="EJB05_48819"/>
</dbReference>
<dbReference type="InterPro" id="IPR055414">
    <property type="entry name" value="LRR_R13L4/SHOC2-like"/>
</dbReference>
<proteinExistence type="inferred from homology"/>
<dbReference type="InterPro" id="IPR001611">
    <property type="entry name" value="Leu-rich_rpt"/>
</dbReference>
<dbReference type="CDD" id="cd07840">
    <property type="entry name" value="STKc_CDK9_like"/>
    <property type="match status" value="1"/>
</dbReference>
<evidence type="ECO:0000256" key="8">
    <source>
        <dbReference type="ARBA" id="ARBA00022614"/>
    </source>
</evidence>
<keyword evidence="13 23" id="KW-0547">Nucleotide-binding</keyword>
<evidence type="ECO:0000256" key="15">
    <source>
        <dbReference type="ARBA" id="ARBA00022840"/>
    </source>
</evidence>
<keyword evidence="15 23" id="KW-0067">ATP-binding</keyword>
<dbReference type="Pfam" id="PF23598">
    <property type="entry name" value="LRR_14"/>
    <property type="match status" value="1"/>
</dbReference>
<feature type="binding site" evidence="23">
    <location>
        <position position="938"/>
    </location>
    <ligand>
        <name>ATP</name>
        <dbReference type="ChEBI" id="CHEBI:30616"/>
    </ligand>
</feature>
<comment type="catalytic activity">
    <reaction evidence="21">
        <text>L-seryl-[protein] + ATP = O-phospho-L-seryl-[protein] + ADP + H(+)</text>
        <dbReference type="Rhea" id="RHEA:17989"/>
        <dbReference type="Rhea" id="RHEA-COMP:9863"/>
        <dbReference type="Rhea" id="RHEA-COMP:11604"/>
        <dbReference type="ChEBI" id="CHEBI:15378"/>
        <dbReference type="ChEBI" id="CHEBI:29999"/>
        <dbReference type="ChEBI" id="CHEBI:30616"/>
        <dbReference type="ChEBI" id="CHEBI:83421"/>
        <dbReference type="ChEBI" id="CHEBI:456216"/>
        <dbReference type="EC" id="2.7.11.1"/>
    </reaction>
</comment>
<dbReference type="PROSITE" id="PS50011">
    <property type="entry name" value="PROTEIN_KINASE_DOM"/>
    <property type="match status" value="2"/>
</dbReference>
<dbReference type="Pfam" id="PF13855">
    <property type="entry name" value="LRR_8"/>
    <property type="match status" value="2"/>
</dbReference>
<evidence type="ECO:0000256" key="1">
    <source>
        <dbReference type="ARBA" id="ARBA00004162"/>
    </source>
</evidence>
<dbReference type="SMART" id="SM00369">
    <property type="entry name" value="LRR_TYP"/>
    <property type="match status" value="11"/>
</dbReference>
<keyword evidence="5" id="KW-1003">Cell membrane</keyword>
<evidence type="ECO:0000256" key="18">
    <source>
        <dbReference type="ARBA" id="ARBA00023170"/>
    </source>
</evidence>
<dbReference type="FunFam" id="3.30.200.20:FF:000309">
    <property type="entry name" value="Leucine-rich repeat receptor protein kinase MSP1"/>
    <property type="match status" value="1"/>
</dbReference>
<comment type="catalytic activity">
    <reaction evidence="22">
        <text>[DNA-directed RNA polymerase] + ATP = phospho-[DNA-directed RNA polymerase] + ADP + H(+)</text>
        <dbReference type="Rhea" id="RHEA:10216"/>
        <dbReference type="Rhea" id="RHEA-COMP:11321"/>
        <dbReference type="Rhea" id="RHEA-COMP:11322"/>
        <dbReference type="ChEBI" id="CHEBI:15378"/>
        <dbReference type="ChEBI" id="CHEBI:30616"/>
        <dbReference type="ChEBI" id="CHEBI:43176"/>
        <dbReference type="ChEBI" id="CHEBI:68546"/>
        <dbReference type="ChEBI" id="CHEBI:456216"/>
        <dbReference type="EC" id="2.7.11.23"/>
    </reaction>
</comment>
<comment type="caution">
    <text evidence="27">The sequence shown here is derived from an EMBL/GenBank/DDBJ whole genome shotgun (WGS) entry which is preliminary data.</text>
</comment>
<name>A0A5J9T2R4_9POAL</name>
<evidence type="ECO:0000256" key="11">
    <source>
        <dbReference type="ARBA" id="ARBA00022729"/>
    </source>
</evidence>
<evidence type="ECO:0000256" key="17">
    <source>
        <dbReference type="ARBA" id="ARBA00023136"/>
    </source>
</evidence>
<comment type="subcellular location">
    <subcellularLocation>
        <location evidence="1">Cell membrane</location>
        <topology evidence="1">Single-pass membrane protein</topology>
    </subcellularLocation>
    <subcellularLocation>
        <location evidence="2">Membrane</location>
        <topology evidence="2">Single-pass type I membrane protein</topology>
    </subcellularLocation>
</comment>
<evidence type="ECO:0000256" key="9">
    <source>
        <dbReference type="ARBA" id="ARBA00022679"/>
    </source>
</evidence>
<evidence type="ECO:0000256" key="4">
    <source>
        <dbReference type="ARBA" id="ARBA00008684"/>
    </source>
</evidence>